<dbReference type="PANTHER" id="PTHR10584:SF166">
    <property type="entry name" value="RIBOKINASE"/>
    <property type="match status" value="1"/>
</dbReference>
<dbReference type="Gene3D" id="3.40.1190.20">
    <property type="match status" value="1"/>
</dbReference>
<evidence type="ECO:0000313" key="14">
    <source>
        <dbReference type="EMBL" id="GGB58930.1"/>
    </source>
</evidence>
<evidence type="ECO:0000256" key="7">
    <source>
        <dbReference type="ARBA" id="ARBA00022777"/>
    </source>
</evidence>
<feature type="binding site" evidence="12">
    <location>
        <position position="140"/>
    </location>
    <ligand>
        <name>substrate</name>
    </ligand>
</feature>
<comment type="caution">
    <text evidence="12">Lacks conserved residue(s) required for the propagation of feature annotation.</text>
</comment>
<feature type="binding site" evidence="12">
    <location>
        <position position="274"/>
    </location>
    <ligand>
        <name>K(+)</name>
        <dbReference type="ChEBI" id="CHEBI:29103"/>
    </ligand>
</feature>
<keyword evidence="7 12" id="KW-0418">Kinase</keyword>
<evidence type="ECO:0000313" key="15">
    <source>
        <dbReference type="Proteomes" id="UP000621492"/>
    </source>
</evidence>
<reference evidence="14" key="1">
    <citation type="journal article" date="2014" name="Int. J. Syst. Evol. Microbiol.">
        <title>Complete genome sequence of Corynebacterium casei LMG S-19264T (=DSM 44701T), isolated from a smear-ripened cheese.</title>
        <authorList>
            <consortium name="US DOE Joint Genome Institute (JGI-PGF)"/>
            <person name="Walter F."/>
            <person name="Albersmeier A."/>
            <person name="Kalinowski J."/>
            <person name="Ruckert C."/>
        </authorList>
    </citation>
    <scope>NUCLEOTIDE SEQUENCE</scope>
    <source>
        <strain evidence="14">CGMCC 1.15454</strain>
    </source>
</reference>
<comment type="subcellular location">
    <subcellularLocation>
        <location evidence="12">Cytoplasm</location>
    </subcellularLocation>
</comment>
<dbReference type="Pfam" id="PF00294">
    <property type="entry name" value="PfkB"/>
    <property type="match status" value="1"/>
</dbReference>
<comment type="subunit">
    <text evidence="12">Homodimer.</text>
</comment>
<comment type="similarity">
    <text evidence="1">Belongs to the carbohydrate kinase pfkB family.</text>
</comment>
<evidence type="ECO:0000256" key="3">
    <source>
        <dbReference type="ARBA" id="ARBA00016943"/>
    </source>
</evidence>
<keyword evidence="15" id="KW-1185">Reference proteome</keyword>
<keyword evidence="12" id="KW-0963">Cytoplasm</keyword>
<evidence type="ECO:0000256" key="6">
    <source>
        <dbReference type="ARBA" id="ARBA00022741"/>
    </source>
</evidence>
<evidence type="ECO:0000256" key="5">
    <source>
        <dbReference type="ARBA" id="ARBA00022723"/>
    </source>
</evidence>
<dbReference type="GO" id="GO:0005524">
    <property type="term" value="F:ATP binding"/>
    <property type="evidence" value="ECO:0007669"/>
    <property type="project" value="UniProtKB-UniRule"/>
</dbReference>
<organism evidence="14 15">
    <name type="scientific">Lentibacillus populi</name>
    <dbReference type="NCBI Taxonomy" id="1827502"/>
    <lineage>
        <taxon>Bacteria</taxon>
        <taxon>Bacillati</taxon>
        <taxon>Bacillota</taxon>
        <taxon>Bacilli</taxon>
        <taxon>Bacillales</taxon>
        <taxon>Bacillaceae</taxon>
        <taxon>Lentibacillus</taxon>
    </lineage>
</organism>
<evidence type="ECO:0000256" key="4">
    <source>
        <dbReference type="ARBA" id="ARBA00022679"/>
    </source>
</evidence>
<proteinExistence type="inferred from homology"/>
<dbReference type="NCBIfam" id="TIGR02152">
    <property type="entry name" value="D_ribokin_bact"/>
    <property type="match status" value="1"/>
</dbReference>
<comment type="similarity">
    <text evidence="12">Belongs to the carbohydrate kinase PfkB family. Ribokinase subfamily.</text>
</comment>
<evidence type="ECO:0000256" key="2">
    <source>
        <dbReference type="ARBA" id="ARBA00012035"/>
    </source>
</evidence>
<keyword evidence="5 12" id="KW-0479">Metal-binding</keyword>
<evidence type="ECO:0000256" key="11">
    <source>
        <dbReference type="ARBA" id="ARBA00023277"/>
    </source>
</evidence>
<evidence type="ECO:0000256" key="12">
    <source>
        <dbReference type="HAMAP-Rule" id="MF_01987"/>
    </source>
</evidence>
<evidence type="ECO:0000256" key="10">
    <source>
        <dbReference type="ARBA" id="ARBA00022958"/>
    </source>
</evidence>
<dbReference type="HAMAP" id="MF_01987">
    <property type="entry name" value="Ribokinase"/>
    <property type="match status" value="1"/>
</dbReference>
<dbReference type="PANTHER" id="PTHR10584">
    <property type="entry name" value="SUGAR KINASE"/>
    <property type="match status" value="1"/>
</dbReference>
<dbReference type="RefSeq" id="WP_188725779.1">
    <property type="nucleotide sequence ID" value="NZ_BMJD01000051.1"/>
</dbReference>
<keyword evidence="8 12" id="KW-0067">ATP-binding</keyword>
<comment type="pathway">
    <text evidence="12">Carbohydrate metabolism; D-ribose degradation; D-ribose 5-phosphate from beta-D-ribopyranose: step 2/2.</text>
</comment>
<dbReference type="CDD" id="cd01174">
    <property type="entry name" value="ribokinase"/>
    <property type="match status" value="1"/>
</dbReference>
<feature type="binding site" evidence="12">
    <location>
        <begin position="209"/>
        <end position="214"/>
    </location>
    <ligand>
        <name>ATP</name>
        <dbReference type="ChEBI" id="CHEBI:30616"/>
    </ligand>
</feature>
<evidence type="ECO:0000259" key="13">
    <source>
        <dbReference type="Pfam" id="PF00294"/>
    </source>
</evidence>
<dbReference type="AlphaFoldDB" id="A0A9W5U1V6"/>
<dbReference type="EMBL" id="BMJD01000051">
    <property type="protein sequence ID" value="GGB58930.1"/>
    <property type="molecule type" value="Genomic_DNA"/>
</dbReference>
<dbReference type="EC" id="2.7.1.15" evidence="2 12"/>
<comment type="cofactor">
    <cofactor evidence="12">
        <name>Mg(2+)</name>
        <dbReference type="ChEBI" id="CHEBI:18420"/>
    </cofactor>
    <text evidence="12">Requires a divalent cation, most likely magnesium in vivo, as an electrophilic catalyst to aid phosphoryl group transfer. It is the chelate of the metal and the nucleotide that is the actual substrate.</text>
</comment>
<feature type="binding site" evidence="12">
    <location>
        <begin position="240"/>
        <end position="241"/>
    </location>
    <ligand>
        <name>ATP</name>
        <dbReference type="ChEBI" id="CHEBI:30616"/>
    </ligand>
</feature>
<feature type="binding site" evidence="12">
    <location>
        <position position="271"/>
    </location>
    <ligand>
        <name>K(+)</name>
        <dbReference type="ChEBI" id="CHEBI:29103"/>
    </ligand>
</feature>
<gene>
    <name evidence="12 14" type="primary">rbsK</name>
    <name evidence="14" type="ORF">GCM10011409_40520</name>
</gene>
<evidence type="ECO:0000256" key="8">
    <source>
        <dbReference type="ARBA" id="ARBA00022840"/>
    </source>
</evidence>
<dbReference type="InterPro" id="IPR011877">
    <property type="entry name" value="Ribokinase"/>
</dbReference>
<keyword evidence="11 12" id="KW-0119">Carbohydrate metabolism</keyword>
<feature type="binding site" evidence="12">
    <location>
        <position position="276"/>
    </location>
    <ligand>
        <name>K(+)</name>
        <dbReference type="ChEBI" id="CHEBI:29103"/>
    </ligand>
</feature>
<feature type="binding site" evidence="12">
    <location>
        <position position="184"/>
    </location>
    <ligand>
        <name>ATP</name>
        <dbReference type="ChEBI" id="CHEBI:30616"/>
    </ligand>
</feature>
<name>A0A9W5U1V6_9BACI</name>
<comment type="function">
    <text evidence="12">Catalyzes the phosphorylation of ribose at O-5 in a reaction requiring ATP and magnesium. The resulting D-ribose-5-phosphate can then be used either for sythesis of nucleotides, histidine, and tryptophan, or as a component of the pentose phosphate pathway.</text>
</comment>
<dbReference type="Proteomes" id="UP000621492">
    <property type="component" value="Unassembled WGS sequence"/>
</dbReference>
<feature type="binding site" evidence="12">
    <location>
        <begin position="12"/>
        <end position="14"/>
    </location>
    <ligand>
        <name>substrate</name>
    </ligand>
</feature>
<feature type="active site" description="Proton acceptor" evidence="12">
    <location>
        <position position="241"/>
    </location>
</feature>
<feature type="binding site" evidence="12">
    <location>
        <position position="241"/>
    </location>
    <ligand>
        <name>substrate</name>
    </ligand>
</feature>
<dbReference type="InterPro" id="IPR029056">
    <property type="entry name" value="Ribokinase-like"/>
</dbReference>
<comment type="activity regulation">
    <text evidence="12">Activated by a monovalent cation that binds near, but not in, the active site. The most likely occupant of the site in vivo is potassium. Ion binding induces a conformational change that may alter substrate affinity.</text>
</comment>
<keyword evidence="6 12" id="KW-0547">Nucleotide-binding</keyword>
<evidence type="ECO:0000256" key="1">
    <source>
        <dbReference type="ARBA" id="ARBA00005380"/>
    </source>
</evidence>
<dbReference type="SUPFAM" id="SSF53613">
    <property type="entry name" value="Ribokinase-like"/>
    <property type="match status" value="1"/>
</dbReference>
<comment type="caution">
    <text evidence="14">The sequence shown here is derived from an EMBL/GenBank/DDBJ whole genome shotgun (WGS) entry which is preliminary data.</text>
</comment>
<keyword evidence="9 12" id="KW-0460">Magnesium</keyword>
<feature type="binding site" evidence="12">
    <location>
        <position position="237"/>
    </location>
    <ligand>
        <name>K(+)</name>
        <dbReference type="ChEBI" id="CHEBI:29103"/>
    </ligand>
</feature>
<dbReference type="GO" id="GO:0005829">
    <property type="term" value="C:cytosol"/>
    <property type="evidence" value="ECO:0007669"/>
    <property type="project" value="TreeGrafter"/>
</dbReference>
<dbReference type="InterPro" id="IPR002139">
    <property type="entry name" value="Ribo/fructo_kinase"/>
</dbReference>
<dbReference type="PROSITE" id="PS00584">
    <property type="entry name" value="PFKB_KINASES_2"/>
    <property type="match status" value="1"/>
</dbReference>
<keyword evidence="4 12" id="KW-0808">Transferase</keyword>
<dbReference type="InterPro" id="IPR011611">
    <property type="entry name" value="PfkB_dom"/>
</dbReference>
<dbReference type="GO" id="GO:0046872">
    <property type="term" value="F:metal ion binding"/>
    <property type="evidence" value="ECO:0007669"/>
    <property type="project" value="UniProtKB-KW"/>
</dbReference>
<evidence type="ECO:0000256" key="9">
    <source>
        <dbReference type="ARBA" id="ARBA00022842"/>
    </source>
</evidence>
<feature type="binding site" evidence="12">
    <location>
        <position position="235"/>
    </location>
    <ligand>
        <name>K(+)</name>
        <dbReference type="ChEBI" id="CHEBI:29103"/>
    </ligand>
</feature>
<reference evidence="14" key="2">
    <citation type="submission" date="2020-09" db="EMBL/GenBank/DDBJ databases">
        <authorList>
            <person name="Sun Q."/>
            <person name="Zhou Y."/>
        </authorList>
    </citation>
    <scope>NUCLEOTIDE SEQUENCE</scope>
    <source>
        <strain evidence="14">CGMCC 1.15454</strain>
    </source>
</reference>
<protein>
    <recommendedName>
        <fullName evidence="3 12">Ribokinase</fullName>
        <shortName evidence="12">RK</shortName>
        <ecNumber evidence="2 12">2.7.1.15</ecNumber>
    </recommendedName>
</protein>
<comment type="catalytic activity">
    <reaction evidence="12">
        <text>D-ribose + ATP = D-ribose 5-phosphate + ADP + H(+)</text>
        <dbReference type="Rhea" id="RHEA:13697"/>
        <dbReference type="ChEBI" id="CHEBI:15378"/>
        <dbReference type="ChEBI" id="CHEBI:30616"/>
        <dbReference type="ChEBI" id="CHEBI:47013"/>
        <dbReference type="ChEBI" id="CHEBI:78346"/>
        <dbReference type="ChEBI" id="CHEBI:456216"/>
        <dbReference type="EC" id="2.7.1.15"/>
    </reaction>
</comment>
<sequence>MQPKITVIGSINMDLVTEANRRPEAGETVLGKQFSTIPGGKGANQAVAAARIGGKVTMIGCVGEDPFGKELLDHLEAEGIIIDNMESVPGVKTGIAAITLAEEDNSIVVVPGANNLVTERMILQNEEVIANSDAVLLQLEIPLSTVVNAAAIAYQHGVRVILNPAPFQKLPDKLIDFADVITPNEHEYEELIKDYSGDLNKLKEKLVITKGGEGIVYYEKGTEIHVPGHQVEVVDTTGAGDSFNGGLAVQLAKGASFADSCHYASAVGALSVTKFGAQSGMPTDKEVNGLLKNGNKEKIEPLD</sequence>
<feature type="binding site" evidence="12">
    <location>
        <begin position="40"/>
        <end position="44"/>
    </location>
    <ligand>
        <name>substrate</name>
    </ligand>
</feature>
<dbReference type="GO" id="GO:0019303">
    <property type="term" value="P:D-ribose catabolic process"/>
    <property type="evidence" value="ECO:0007669"/>
    <property type="project" value="UniProtKB-UniRule"/>
</dbReference>
<dbReference type="PRINTS" id="PR00990">
    <property type="entry name" value="RIBOKINASE"/>
</dbReference>
<feature type="domain" description="Carbohydrate kinase PfkB" evidence="13">
    <location>
        <begin position="3"/>
        <end position="283"/>
    </location>
</feature>
<accession>A0A9W5U1V6</accession>
<dbReference type="GO" id="GO:0004747">
    <property type="term" value="F:ribokinase activity"/>
    <property type="evidence" value="ECO:0007669"/>
    <property type="project" value="UniProtKB-UniRule"/>
</dbReference>
<keyword evidence="10 12" id="KW-0630">Potassium</keyword>
<dbReference type="InterPro" id="IPR002173">
    <property type="entry name" value="Carboh/pur_kinase_PfkB_CS"/>
</dbReference>